<dbReference type="GO" id="GO:0030496">
    <property type="term" value="C:midbody"/>
    <property type="evidence" value="ECO:0007669"/>
    <property type="project" value="TreeGrafter"/>
</dbReference>
<sequence length="336" mass="37400">MRFQSSPSCRCTYPKSTASCPDAVAMLLEACTHKLNLNMAARRVFLADGSEAFKPEDIPHEANVYISTGEPFLDPFKKLKDHLLLTKKVTWTMHGLMLPTDVKRQKTKPALSRRMKTLAQKTAVRILVFKNGMGQDGHEITVGKETMRKVSMLIDELQTAIKSNKGHLAKLGPQLQTEQEQFSSYVCQHIKSLPANTMVPGGLHLKVFENGKDTGEISVYISRKDLKCDSPAQGDETMQRLLLRIHQQLQGSSIKSQGLRLSSARIFDEHGQEIKSPLQLKNGQKIGLSYGKAYRSPLSPVLALTFDRVAAFARDGTMAVYKTFMDDAALLFGCDE</sequence>
<dbReference type="GO" id="GO:0035556">
    <property type="term" value="P:intracellular signal transduction"/>
    <property type="evidence" value="ECO:0007669"/>
    <property type="project" value="InterPro"/>
</dbReference>
<name>G3GZA4_CRIGR</name>
<dbReference type="InParanoid" id="G3GZA4"/>
<proteinExistence type="predicted"/>
<dbReference type="GO" id="GO:1902412">
    <property type="term" value="P:regulation of mitotic cytokinesis"/>
    <property type="evidence" value="ECO:0007669"/>
    <property type="project" value="InterPro"/>
</dbReference>
<dbReference type="PANTHER" id="PTHR46302">
    <property type="entry name" value="DOUBLECORTIN DOMAIN-CONTAINING PROTEIN 1"/>
    <property type="match status" value="1"/>
</dbReference>
<dbReference type="AlphaFoldDB" id="G3GZA4"/>
<evidence type="ECO:0000313" key="3">
    <source>
        <dbReference type="EMBL" id="EGW01572.1"/>
    </source>
</evidence>
<dbReference type="InterPro" id="IPR056415">
    <property type="entry name" value="DCX2_DCDC1"/>
</dbReference>
<evidence type="ECO:0000259" key="1">
    <source>
        <dbReference type="Pfam" id="PF24478"/>
    </source>
</evidence>
<dbReference type="Pfam" id="PF24478">
    <property type="entry name" value="DCX2_DCDC1"/>
    <property type="match status" value="1"/>
</dbReference>
<organism evidence="3 4">
    <name type="scientific">Cricetulus griseus</name>
    <name type="common">Chinese hamster</name>
    <name type="synonym">Cricetulus barabensis griseus</name>
    <dbReference type="NCBI Taxonomy" id="10029"/>
    <lineage>
        <taxon>Eukaryota</taxon>
        <taxon>Metazoa</taxon>
        <taxon>Chordata</taxon>
        <taxon>Craniata</taxon>
        <taxon>Vertebrata</taxon>
        <taxon>Euteleostomi</taxon>
        <taxon>Mammalia</taxon>
        <taxon>Eutheria</taxon>
        <taxon>Euarchontoglires</taxon>
        <taxon>Glires</taxon>
        <taxon>Rodentia</taxon>
        <taxon>Myomorpha</taxon>
        <taxon>Muroidea</taxon>
        <taxon>Cricetidae</taxon>
        <taxon>Cricetinae</taxon>
        <taxon>Cricetulus</taxon>
    </lineage>
</organism>
<dbReference type="EMBL" id="JH000074">
    <property type="protein sequence ID" value="EGW01572.1"/>
    <property type="molecule type" value="Genomic_DNA"/>
</dbReference>
<feature type="domain" description="Doublecortin" evidence="2">
    <location>
        <begin position="202"/>
        <end position="296"/>
    </location>
</feature>
<dbReference type="SUPFAM" id="SSF89837">
    <property type="entry name" value="Doublecortin (DC)"/>
    <property type="match status" value="1"/>
</dbReference>
<reference evidence="4" key="1">
    <citation type="journal article" date="2011" name="Nat. Biotechnol.">
        <title>The genomic sequence of the Chinese hamster ovary (CHO)-K1 cell line.</title>
        <authorList>
            <person name="Xu X."/>
            <person name="Nagarajan H."/>
            <person name="Lewis N.E."/>
            <person name="Pan S."/>
            <person name="Cai Z."/>
            <person name="Liu X."/>
            <person name="Chen W."/>
            <person name="Xie M."/>
            <person name="Wang W."/>
            <person name="Hammond S."/>
            <person name="Andersen M.R."/>
            <person name="Neff N."/>
            <person name="Passarelli B."/>
            <person name="Koh W."/>
            <person name="Fan H.C."/>
            <person name="Wang J."/>
            <person name="Gui Y."/>
            <person name="Lee K.H."/>
            <person name="Betenbaugh M.J."/>
            <person name="Quake S.R."/>
            <person name="Famili I."/>
            <person name="Palsson B.O."/>
            <person name="Wang J."/>
        </authorList>
    </citation>
    <scope>NUCLEOTIDE SEQUENCE [LARGE SCALE GENOMIC DNA]</scope>
    <source>
        <strain evidence="4">CHO K1 cell line</strain>
    </source>
</reference>
<gene>
    <name evidence="3" type="ORF">I79_003164</name>
</gene>
<dbReference type="STRING" id="10029.G3GZA4"/>
<dbReference type="Pfam" id="PF25510">
    <property type="entry name" value="Ubiquitin_DCDC1"/>
    <property type="match status" value="1"/>
</dbReference>
<dbReference type="PANTHER" id="PTHR46302:SF3">
    <property type="entry name" value="DOUBLECORTIN DOMAIN-CONTAINING PROTEIN 1"/>
    <property type="match status" value="1"/>
</dbReference>
<evidence type="ECO:0000259" key="2">
    <source>
        <dbReference type="Pfam" id="PF25510"/>
    </source>
</evidence>
<accession>G3GZA4</accession>
<dbReference type="eggNOG" id="ENOG502RKGR">
    <property type="taxonomic scope" value="Eukaryota"/>
</dbReference>
<dbReference type="InterPro" id="IPR036572">
    <property type="entry name" value="Doublecortin_dom_sf"/>
</dbReference>
<dbReference type="InterPro" id="IPR043188">
    <property type="entry name" value="DCDC1"/>
</dbReference>
<dbReference type="Proteomes" id="UP000001075">
    <property type="component" value="Unassembled WGS sequence"/>
</dbReference>
<dbReference type="GO" id="GO:0008017">
    <property type="term" value="F:microtubule binding"/>
    <property type="evidence" value="ECO:0007669"/>
    <property type="project" value="InterPro"/>
</dbReference>
<evidence type="ECO:0000313" key="4">
    <source>
        <dbReference type="Proteomes" id="UP000001075"/>
    </source>
</evidence>
<protein>
    <submittedName>
        <fullName evidence="3">Doublecortin domain-containing protein 1</fullName>
    </submittedName>
</protein>
<dbReference type="InterPro" id="IPR057424">
    <property type="entry name" value="Ubiquitin_DCDC1"/>
</dbReference>
<feature type="domain" description="DCDC1 second doublecortin-like" evidence="1">
    <location>
        <begin position="111"/>
        <end position="149"/>
    </location>
</feature>